<dbReference type="EMBL" id="JADCUA010000020">
    <property type="protein sequence ID" value="KAH9832852.1"/>
    <property type="molecule type" value="Genomic_DNA"/>
</dbReference>
<dbReference type="Proteomes" id="UP000814176">
    <property type="component" value="Unassembled WGS sequence"/>
</dbReference>
<dbReference type="RefSeq" id="XP_047775618.1">
    <property type="nucleotide sequence ID" value="XM_047924594.1"/>
</dbReference>
<proteinExistence type="predicted"/>
<reference evidence="1 2" key="1">
    <citation type="journal article" date="2021" name="Environ. Microbiol.">
        <title>Gene family expansions and transcriptome signatures uncover fungal adaptations to wood decay.</title>
        <authorList>
            <person name="Hage H."/>
            <person name="Miyauchi S."/>
            <person name="Viragh M."/>
            <person name="Drula E."/>
            <person name="Min B."/>
            <person name="Chaduli D."/>
            <person name="Navarro D."/>
            <person name="Favel A."/>
            <person name="Norest M."/>
            <person name="Lesage-Meessen L."/>
            <person name="Balint B."/>
            <person name="Merenyi Z."/>
            <person name="de Eugenio L."/>
            <person name="Morin E."/>
            <person name="Martinez A.T."/>
            <person name="Baldrian P."/>
            <person name="Stursova M."/>
            <person name="Martinez M.J."/>
            <person name="Novotny C."/>
            <person name="Magnuson J.K."/>
            <person name="Spatafora J.W."/>
            <person name="Maurice S."/>
            <person name="Pangilinan J."/>
            <person name="Andreopoulos W."/>
            <person name="LaButti K."/>
            <person name="Hundley H."/>
            <person name="Na H."/>
            <person name="Kuo A."/>
            <person name="Barry K."/>
            <person name="Lipzen A."/>
            <person name="Henrissat B."/>
            <person name="Riley R."/>
            <person name="Ahrendt S."/>
            <person name="Nagy L.G."/>
            <person name="Grigoriev I.V."/>
            <person name="Martin F."/>
            <person name="Rosso M.N."/>
        </authorList>
    </citation>
    <scope>NUCLEOTIDE SEQUENCE [LARGE SCALE GENOMIC DNA]</scope>
    <source>
        <strain evidence="1 2">CIRM-BRFM 1785</strain>
    </source>
</reference>
<protein>
    <submittedName>
        <fullName evidence="1">Uncharacterized protein</fullName>
    </submittedName>
</protein>
<gene>
    <name evidence="1" type="ORF">C8Q71DRAFT_775254</name>
</gene>
<sequence length="268" mass="27897">MCACCPTHLLVHARRPTRPPLCAFVSCSCMLGIHTLSRAGLPIYPPSCLFTHLLTRPLGRLSRPAYSASPCVSRLPCRSCRCAPCLPPKACPSSLSVVEPAPLVHSSVVCSRGLCPVCTVSPCAPCSRVIVPETAVGGLLTYTHHSRVARNAGDGVYRRRDAVRDAVGGRAQWLSAAARCGRRRHDVAAAGVCWRVAAPAGAGVGGSGIGASKGVVGSDGEERTAAVGWERGTLWACNRSANAAATGRRRMRAGGLRSQRIAVGGRAG</sequence>
<keyword evidence="2" id="KW-1185">Reference proteome</keyword>
<name>A0ABQ8K734_9APHY</name>
<evidence type="ECO:0000313" key="2">
    <source>
        <dbReference type="Proteomes" id="UP000814176"/>
    </source>
</evidence>
<comment type="caution">
    <text evidence="1">The sequence shown here is derived from an EMBL/GenBank/DDBJ whole genome shotgun (WGS) entry which is preliminary data.</text>
</comment>
<accession>A0ABQ8K734</accession>
<evidence type="ECO:0000313" key="1">
    <source>
        <dbReference type="EMBL" id="KAH9832852.1"/>
    </source>
</evidence>
<dbReference type="GeneID" id="72005326"/>
<organism evidence="1 2">
    <name type="scientific">Rhodofomes roseus</name>
    <dbReference type="NCBI Taxonomy" id="34475"/>
    <lineage>
        <taxon>Eukaryota</taxon>
        <taxon>Fungi</taxon>
        <taxon>Dikarya</taxon>
        <taxon>Basidiomycota</taxon>
        <taxon>Agaricomycotina</taxon>
        <taxon>Agaricomycetes</taxon>
        <taxon>Polyporales</taxon>
        <taxon>Rhodofomes</taxon>
    </lineage>
</organism>